<dbReference type="SUPFAM" id="SSF52540">
    <property type="entry name" value="P-loop containing nucleoside triphosphate hydrolases"/>
    <property type="match status" value="1"/>
</dbReference>
<dbReference type="InterPro" id="IPR027417">
    <property type="entry name" value="P-loop_NTPase"/>
</dbReference>
<dbReference type="CDD" id="cd03261">
    <property type="entry name" value="ABC_Org_Solvent_Resistant"/>
    <property type="match status" value="1"/>
</dbReference>
<organism evidence="5">
    <name type="scientific">marine metagenome</name>
    <dbReference type="NCBI Taxonomy" id="408172"/>
    <lineage>
        <taxon>unclassified sequences</taxon>
        <taxon>metagenomes</taxon>
        <taxon>ecological metagenomes</taxon>
    </lineage>
</organism>
<evidence type="ECO:0000313" key="5">
    <source>
        <dbReference type="EMBL" id="SVC63197.1"/>
    </source>
</evidence>
<dbReference type="SMART" id="SM00382">
    <property type="entry name" value="AAA"/>
    <property type="match status" value="1"/>
</dbReference>
<gene>
    <name evidence="5" type="ORF">METZ01_LOCUS316051</name>
</gene>
<reference evidence="5" key="1">
    <citation type="submission" date="2018-05" db="EMBL/GenBank/DDBJ databases">
        <authorList>
            <person name="Lanie J.A."/>
            <person name="Ng W.-L."/>
            <person name="Kazmierczak K.M."/>
            <person name="Andrzejewski T.M."/>
            <person name="Davidsen T.M."/>
            <person name="Wayne K.J."/>
            <person name="Tettelin H."/>
            <person name="Glass J.I."/>
            <person name="Rusch D."/>
            <person name="Podicherti R."/>
            <person name="Tsui H.-C.T."/>
            <person name="Winkler M.E."/>
        </authorList>
    </citation>
    <scope>NUCLEOTIDE SEQUENCE</scope>
</reference>
<dbReference type="InterPro" id="IPR003593">
    <property type="entry name" value="AAA+_ATPase"/>
</dbReference>
<dbReference type="InterPro" id="IPR017871">
    <property type="entry name" value="ABC_transporter-like_CS"/>
</dbReference>
<evidence type="ECO:0000256" key="2">
    <source>
        <dbReference type="ARBA" id="ARBA00022741"/>
    </source>
</evidence>
<keyword evidence="1" id="KW-0813">Transport</keyword>
<keyword evidence="3" id="KW-0067">ATP-binding</keyword>
<keyword evidence="2" id="KW-0547">Nucleotide-binding</keyword>
<dbReference type="EMBL" id="UINC01101956">
    <property type="protein sequence ID" value="SVC63197.1"/>
    <property type="molecule type" value="Genomic_DNA"/>
</dbReference>
<dbReference type="GO" id="GO:0005524">
    <property type="term" value="F:ATP binding"/>
    <property type="evidence" value="ECO:0007669"/>
    <property type="project" value="UniProtKB-KW"/>
</dbReference>
<dbReference type="GO" id="GO:0016887">
    <property type="term" value="F:ATP hydrolysis activity"/>
    <property type="evidence" value="ECO:0007669"/>
    <property type="project" value="InterPro"/>
</dbReference>
<protein>
    <recommendedName>
        <fullName evidence="4">ABC transporter domain-containing protein</fullName>
    </recommendedName>
</protein>
<name>A0A382NS52_9ZZZZ</name>
<dbReference type="AlphaFoldDB" id="A0A382NS52"/>
<dbReference type="PROSITE" id="PS50893">
    <property type="entry name" value="ABC_TRANSPORTER_2"/>
    <property type="match status" value="1"/>
</dbReference>
<dbReference type="PANTHER" id="PTHR43023:SF6">
    <property type="entry name" value="INTERMEMBRANE PHOSPHOLIPID TRANSPORT SYSTEM ATP-BINDING PROTEIN MLAF"/>
    <property type="match status" value="1"/>
</dbReference>
<evidence type="ECO:0000256" key="1">
    <source>
        <dbReference type="ARBA" id="ARBA00022448"/>
    </source>
</evidence>
<dbReference type="PANTHER" id="PTHR43023">
    <property type="entry name" value="PROTEIN TRIGALACTOSYLDIACYLGLYCEROL 3, CHLOROPLASTIC"/>
    <property type="match status" value="1"/>
</dbReference>
<dbReference type="InterPro" id="IPR003439">
    <property type="entry name" value="ABC_transporter-like_ATP-bd"/>
</dbReference>
<evidence type="ECO:0000256" key="3">
    <source>
        <dbReference type="ARBA" id="ARBA00022840"/>
    </source>
</evidence>
<proteinExistence type="predicted"/>
<sequence>MIEIIHLRKAFGKPVLDDVSLTIETGETLAIIGCSGCGKSVLLKHIIGLLQPDEGSLHIDGQDISRLKGEQLDSIRQRFGMLFQGAALFDYMTVGENVGIGLSLHTDMTEYKIQERVRECLRVVGLKGIESMKPAELSGGMKKRVALARAIVMNPEYVLYDEPTTGLDPIMADIINDLILTMKQELTVTGIAVTHDMVSAYKIADRIAMLHDGKIRIIGTPDEIRNTDDPLVQQFILGKGEGPIKSLD</sequence>
<evidence type="ECO:0000259" key="4">
    <source>
        <dbReference type="PROSITE" id="PS50893"/>
    </source>
</evidence>
<feature type="domain" description="ABC transporter" evidence="4">
    <location>
        <begin position="2"/>
        <end position="237"/>
    </location>
</feature>
<dbReference type="PROSITE" id="PS00211">
    <property type="entry name" value="ABC_TRANSPORTER_1"/>
    <property type="match status" value="1"/>
</dbReference>
<dbReference type="Gene3D" id="3.40.50.300">
    <property type="entry name" value="P-loop containing nucleotide triphosphate hydrolases"/>
    <property type="match status" value="1"/>
</dbReference>
<accession>A0A382NS52</accession>
<dbReference type="Pfam" id="PF00005">
    <property type="entry name" value="ABC_tran"/>
    <property type="match status" value="1"/>
</dbReference>